<feature type="transmembrane region" description="Helical" evidence="6">
    <location>
        <begin position="159"/>
        <end position="178"/>
    </location>
</feature>
<evidence type="ECO:0000256" key="6">
    <source>
        <dbReference type="SAM" id="Phobius"/>
    </source>
</evidence>
<keyword evidence="4 6" id="KW-1133">Transmembrane helix</keyword>
<feature type="transmembrane region" description="Helical" evidence="6">
    <location>
        <begin position="237"/>
        <end position="256"/>
    </location>
</feature>
<dbReference type="Proteomes" id="UP000004622">
    <property type="component" value="Unassembled WGS sequence"/>
</dbReference>
<dbReference type="InterPro" id="IPR011701">
    <property type="entry name" value="MFS"/>
</dbReference>
<proteinExistence type="predicted"/>
<accession>I5BPT7</accession>
<dbReference type="SUPFAM" id="SSF103473">
    <property type="entry name" value="MFS general substrate transporter"/>
    <property type="match status" value="1"/>
</dbReference>
<dbReference type="STRING" id="204799.GCA_001696575_02662"/>
<feature type="transmembrane region" description="Helical" evidence="6">
    <location>
        <begin position="355"/>
        <end position="376"/>
    </location>
</feature>
<evidence type="ECO:0000259" key="7">
    <source>
        <dbReference type="PROSITE" id="PS50850"/>
    </source>
</evidence>
<keyword evidence="5 6" id="KW-0472">Membrane</keyword>
<evidence type="ECO:0000313" key="8">
    <source>
        <dbReference type="EMBL" id="EIM71589.1"/>
    </source>
</evidence>
<dbReference type="AlphaFoldDB" id="I5BPT7"/>
<dbReference type="PROSITE" id="PS50850">
    <property type="entry name" value="MFS"/>
    <property type="match status" value="1"/>
</dbReference>
<comment type="caution">
    <text evidence="8">The sequence shown here is derived from an EMBL/GenBank/DDBJ whole genome shotgun (WGS) entry which is preliminary data.</text>
</comment>
<dbReference type="CDD" id="cd17324">
    <property type="entry name" value="MFS_NepI_like"/>
    <property type="match status" value="1"/>
</dbReference>
<feature type="transmembrane region" description="Helical" evidence="6">
    <location>
        <begin position="327"/>
        <end position="349"/>
    </location>
</feature>
<gene>
    <name evidence="8" type="ORF">A33O_23720</name>
</gene>
<name>I5BPT7_9HYPH</name>
<dbReference type="InterPro" id="IPR036259">
    <property type="entry name" value="MFS_trans_sf"/>
</dbReference>
<feature type="transmembrane region" description="Helical" evidence="6">
    <location>
        <begin position="33"/>
        <end position="58"/>
    </location>
</feature>
<dbReference type="PANTHER" id="PTHR43124:SF8">
    <property type="entry name" value="INNER MEMBRANE TRANSPORT PROTEIN YDHP"/>
    <property type="match status" value="1"/>
</dbReference>
<evidence type="ECO:0000256" key="5">
    <source>
        <dbReference type="ARBA" id="ARBA00023136"/>
    </source>
</evidence>
<dbReference type="GO" id="GO:0005886">
    <property type="term" value="C:plasma membrane"/>
    <property type="evidence" value="ECO:0007669"/>
    <property type="project" value="UniProtKB-SubCell"/>
</dbReference>
<reference evidence="8 9" key="1">
    <citation type="journal article" date="2012" name="J. Bacteriol.">
        <title>Genome Sequence of Nitratireductor aquibiodomus Strain RA22.</title>
        <authorList>
            <person name="Singh A."/>
            <person name="Jangir P.K."/>
            <person name="Kumari C."/>
            <person name="Sharma R."/>
        </authorList>
    </citation>
    <scope>NUCLEOTIDE SEQUENCE [LARGE SCALE GENOMIC DNA]</scope>
    <source>
        <strain evidence="8 9">RA22</strain>
    </source>
</reference>
<dbReference type="InterPro" id="IPR020846">
    <property type="entry name" value="MFS_dom"/>
</dbReference>
<feature type="transmembrane region" description="Helical" evidence="6">
    <location>
        <begin position="202"/>
        <end position="225"/>
    </location>
</feature>
<dbReference type="InterPro" id="IPR050189">
    <property type="entry name" value="MFS_Efflux_Transporters"/>
</dbReference>
<dbReference type="RefSeq" id="WP_007010904.1">
    <property type="nucleotide sequence ID" value="NZ_AJXZ01000086.1"/>
</dbReference>
<evidence type="ECO:0000256" key="3">
    <source>
        <dbReference type="ARBA" id="ARBA00022692"/>
    </source>
</evidence>
<dbReference type="Gene3D" id="1.20.1250.20">
    <property type="entry name" value="MFS general substrate transporter like domains"/>
    <property type="match status" value="1"/>
</dbReference>
<dbReference type="PATRIC" id="fig|1189611.3.peg.4745"/>
<feature type="transmembrane region" description="Helical" evidence="6">
    <location>
        <begin position="70"/>
        <end position="89"/>
    </location>
</feature>
<dbReference type="Pfam" id="PF07690">
    <property type="entry name" value="MFS_1"/>
    <property type="match status" value="1"/>
</dbReference>
<evidence type="ECO:0000256" key="4">
    <source>
        <dbReference type="ARBA" id="ARBA00022989"/>
    </source>
</evidence>
<evidence type="ECO:0000313" key="9">
    <source>
        <dbReference type="Proteomes" id="UP000004622"/>
    </source>
</evidence>
<feature type="transmembrane region" description="Helical" evidence="6">
    <location>
        <begin position="5"/>
        <end position="27"/>
    </location>
</feature>
<comment type="subcellular location">
    <subcellularLocation>
        <location evidence="1">Cell membrane</location>
        <topology evidence="1">Multi-pass membrane protein</topology>
    </subcellularLocation>
</comment>
<feature type="transmembrane region" description="Helical" evidence="6">
    <location>
        <begin position="128"/>
        <end position="147"/>
    </location>
</feature>
<feature type="transmembrane region" description="Helical" evidence="6">
    <location>
        <begin position="95"/>
        <end position="116"/>
    </location>
</feature>
<dbReference type="OrthoDB" id="9788453at2"/>
<keyword evidence="2" id="KW-1003">Cell membrane</keyword>
<evidence type="ECO:0000256" key="2">
    <source>
        <dbReference type="ARBA" id="ARBA00022475"/>
    </source>
</evidence>
<dbReference type="GO" id="GO:0022857">
    <property type="term" value="F:transmembrane transporter activity"/>
    <property type="evidence" value="ECO:0007669"/>
    <property type="project" value="InterPro"/>
</dbReference>
<feature type="transmembrane region" description="Helical" evidence="6">
    <location>
        <begin position="263"/>
        <end position="286"/>
    </location>
</feature>
<feature type="transmembrane region" description="Helical" evidence="6">
    <location>
        <begin position="292"/>
        <end position="315"/>
    </location>
</feature>
<organism evidence="8 9">
    <name type="scientific">Nitratireductor aquibiodomus RA22</name>
    <dbReference type="NCBI Taxonomy" id="1189611"/>
    <lineage>
        <taxon>Bacteria</taxon>
        <taxon>Pseudomonadati</taxon>
        <taxon>Pseudomonadota</taxon>
        <taxon>Alphaproteobacteria</taxon>
        <taxon>Hyphomicrobiales</taxon>
        <taxon>Phyllobacteriaceae</taxon>
        <taxon>Nitratireductor</taxon>
    </lineage>
</organism>
<feature type="domain" description="Major facilitator superfamily (MFS) profile" evidence="7">
    <location>
        <begin position="4"/>
        <end position="380"/>
    </location>
</feature>
<dbReference type="EMBL" id="AJXZ01000086">
    <property type="protein sequence ID" value="EIM71589.1"/>
    <property type="molecule type" value="Genomic_DNA"/>
</dbReference>
<sequence length="395" mass="40395">MPLALYALTAGAFGIGVTEFVIMGLLLEVSADLGVTISAAGLLISGYALGVVAGAPILGALTGRWSRKTLLIALMVIFTLGNLACALAPNYWALMAARVLTAFAHASFFGVGSVVATDLVSPDRRASAIAIMFTGLTVANILGVPFGTWLGQAFGWRSTFWAVTVVGLAALAIIAAFVPRDDASVGEDDSGNTLAVLARPQVLLGLLTTVLSWVGVFAAFTYIAPILTRITGFSESAVSPILLVFGGGLIAGNLIGGKFADRWLGPAVLGSLALLSAVLFAMSFAVHEKVAAVIAIGVFGAAAFATVPPLQMWVLEKAEGAGQGLASSFNIAAFNLGNAIGAWLGGAVIDHGPGLGAVIWIAGLVPMAAFAVAFAAHRMEHRRTTREAVCDPATS</sequence>
<evidence type="ECO:0000256" key="1">
    <source>
        <dbReference type="ARBA" id="ARBA00004651"/>
    </source>
</evidence>
<keyword evidence="3 6" id="KW-0812">Transmembrane</keyword>
<dbReference type="PANTHER" id="PTHR43124">
    <property type="entry name" value="PURINE EFFLUX PUMP PBUE"/>
    <property type="match status" value="1"/>
</dbReference>
<protein>
    <submittedName>
        <fullName evidence="8">Major facilitator superfamily protein</fullName>
    </submittedName>
</protein>